<reference evidence="3 4" key="1">
    <citation type="submission" date="2024-06" db="EMBL/GenBank/DDBJ databases">
        <title>The Natural Products Discovery Center: Release of the First 8490 Sequenced Strains for Exploring Actinobacteria Biosynthetic Diversity.</title>
        <authorList>
            <person name="Kalkreuter E."/>
            <person name="Kautsar S.A."/>
            <person name="Yang D."/>
            <person name="Bader C.D."/>
            <person name="Teijaro C.N."/>
            <person name="Fluegel L."/>
            <person name="Davis C.M."/>
            <person name="Simpson J.R."/>
            <person name="Lauterbach L."/>
            <person name="Steele A.D."/>
            <person name="Gui C."/>
            <person name="Meng S."/>
            <person name="Li G."/>
            <person name="Viehrig K."/>
            <person name="Ye F."/>
            <person name="Su P."/>
            <person name="Kiefer A.F."/>
            <person name="Nichols A."/>
            <person name="Cepeda A.J."/>
            <person name="Yan W."/>
            <person name="Fan B."/>
            <person name="Jiang Y."/>
            <person name="Adhikari A."/>
            <person name="Zheng C.-J."/>
            <person name="Schuster L."/>
            <person name="Cowan T.M."/>
            <person name="Smanski M.J."/>
            <person name="Chevrette M.G."/>
            <person name="De Carvalho L.P.S."/>
            <person name="Shen B."/>
        </authorList>
    </citation>
    <scope>NUCLEOTIDE SEQUENCE [LARGE SCALE GENOMIC DNA]</scope>
    <source>
        <strain evidence="3 4">NPDC005137</strain>
    </source>
</reference>
<evidence type="ECO:0000313" key="4">
    <source>
        <dbReference type="Proteomes" id="UP001550044"/>
    </source>
</evidence>
<dbReference type="EMBL" id="JBEXIP010000118">
    <property type="protein sequence ID" value="MET8439265.1"/>
    <property type="molecule type" value="Genomic_DNA"/>
</dbReference>
<protein>
    <submittedName>
        <fullName evidence="3">IS4 family transposase</fullName>
    </submittedName>
</protein>
<dbReference type="SUPFAM" id="SSF53098">
    <property type="entry name" value="Ribonuclease H-like"/>
    <property type="match status" value="1"/>
</dbReference>
<dbReference type="InterPro" id="IPR047952">
    <property type="entry name" value="Transpos_IS4"/>
</dbReference>
<feature type="domain" description="Transposase IS4-like" evidence="1">
    <location>
        <begin position="119"/>
        <end position="335"/>
    </location>
</feature>
<gene>
    <name evidence="3" type="ORF">ABZV61_42875</name>
</gene>
<dbReference type="Pfam" id="PF01609">
    <property type="entry name" value="DDE_Tnp_1"/>
    <property type="match status" value="1"/>
</dbReference>
<evidence type="ECO:0000259" key="2">
    <source>
        <dbReference type="Pfam" id="PF13006"/>
    </source>
</evidence>
<keyword evidence="4" id="KW-1185">Reference proteome</keyword>
<evidence type="ECO:0000313" key="3">
    <source>
        <dbReference type="EMBL" id="MET8439265.1"/>
    </source>
</evidence>
<dbReference type="Pfam" id="PF13006">
    <property type="entry name" value="Nterm_IS4"/>
    <property type="match status" value="1"/>
</dbReference>
<name>A0ABV2UN33_9ACTN</name>
<accession>A0ABV2UN33</accession>
<dbReference type="InterPro" id="IPR024473">
    <property type="entry name" value="Transposases_IS4_N"/>
</dbReference>
<dbReference type="Proteomes" id="UP001550044">
    <property type="component" value="Unassembled WGS sequence"/>
</dbReference>
<dbReference type="PANTHER" id="PTHR37529">
    <property type="entry name" value="TRANSPOSASE INSG FOR INSERTION SEQUENCE ELEMENT IS4-RELATED"/>
    <property type="match status" value="1"/>
</dbReference>
<organism evidence="3 4">
    <name type="scientific">Streptomyces sp. 900116325</name>
    <dbReference type="NCBI Taxonomy" id="3154295"/>
    <lineage>
        <taxon>Bacteria</taxon>
        <taxon>Bacillati</taxon>
        <taxon>Actinomycetota</taxon>
        <taxon>Actinomycetes</taxon>
        <taxon>Kitasatosporales</taxon>
        <taxon>Streptomycetaceae</taxon>
        <taxon>Streptomyces</taxon>
    </lineage>
</organism>
<dbReference type="InterPro" id="IPR002559">
    <property type="entry name" value="Transposase_11"/>
</dbReference>
<dbReference type="NCBIfam" id="NF033592">
    <property type="entry name" value="transpos_IS4_1"/>
    <property type="match status" value="1"/>
</dbReference>
<sequence>MAEGLYAPGHLGELTRIVPFELVDAVLVECGTVQQRLRKLPARVVVYLLLAAALFEDCGYREVWRKLTGALVGLPLVEVTATALWHARCRLGVRPVRALFDLLRGPACAIRTTGARWKGLLVVAIDGTHLDVADDQAVRAKLGKGSNQYTAASGYPQVMLVTLVACGTRAIIDAVFGPRKPGESVLGRRLARSLTGGMIVLLDRGFSSNPFLTTVAGTGADFLARLSSGRKPPVLATCPDGSFLSRIGDVEVRIVICEITIATSAGRRTGAYRLATTLLDHRTHPAFDLVRLYHERWEVESAYFEIKKSMLGRRVLRSRTWPGIAQEIYTLLTAYQVIRIAIADATQATGTDPDRCSFSIALNTARDQIVQAQGVIADTVIDLVGAIGHAVLGTLMPARRVRLGPRAVKRPLSRYAYKSIKVDRHTYKATISIDILTSDPGP</sequence>
<dbReference type="InterPro" id="IPR012337">
    <property type="entry name" value="RNaseH-like_sf"/>
</dbReference>
<feature type="domain" description="Transposase IS4 N-terminal" evidence="2">
    <location>
        <begin position="9"/>
        <end position="101"/>
    </location>
</feature>
<proteinExistence type="predicted"/>
<dbReference type="PANTHER" id="PTHR37529:SF1">
    <property type="entry name" value="TRANSPOSASE INSG FOR INSERTION SEQUENCE ELEMENT IS4-RELATED"/>
    <property type="match status" value="1"/>
</dbReference>
<evidence type="ECO:0000259" key="1">
    <source>
        <dbReference type="Pfam" id="PF01609"/>
    </source>
</evidence>
<dbReference type="RefSeq" id="WP_356506264.1">
    <property type="nucleotide sequence ID" value="NZ_JBEXEF010000113.1"/>
</dbReference>
<comment type="caution">
    <text evidence="3">The sequence shown here is derived from an EMBL/GenBank/DDBJ whole genome shotgun (WGS) entry which is preliminary data.</text>
</comment>